<dbReference type="PANTHER" id="PTHR31170:SF25">
    <property type="entry name" value="BNAA09G04570D PROTEIN"/>
    <property type="match status" value="1"/>
</dbReference>
<evidence type="ECO:0000256" key="1">
    <source>
        <dbReference type="SAM" id="Phobius"/>
    </source>
</evidence>
<sequence length="505" mass="58276">MLSFKISQEGATEVTEEVQDDLQWIKRMANVLNGCQEKTLGNWPCTIFKVPENIRQCDNKGAYDPSIVTIGPYHYNKFKNRTVQAMQAHKWHCMRRLLSRHTKSRRKATDLFGQCLEEMRKMDADVRGSYSEDLHHLSVNDLALIMFLDGCFIIHVLLKFNEVDEYWENISNMVTLGKNNDNDDGQEEEEDIAAGHEEDMVVLDIMGEKKIDLRVVGVWNIWGNMLHDLVNVENQIPFTIIQALFSKLKTPGDEDIDLVEIARQLLSCIHPSPYQNFATIPPPPVHHLLHLFHSTFVPSDDCLKINSSNLQKQKIIDVDWIPSATELQLAGVKFVKKKGCATNFLDISFKNGIIEIPQVELDDNTNTLFRNLIAFEQCYYPHTKNYITAYAFFMDYMINAPKDVELFELKGIFINRLGTPDHAATLINHLCDQIRLSRDNFLKGSIQGVKNYHESRWHKWRAKLMRDYFDNPWAIVSLVAALILLLLTIQQSFIAAYSYFHPPKN</sequence>
<proteinExistence type="predicted"/>
<evidence type="ECO:0000313" key="3">
    <source>
        <dbReference type="RefSeq" id="XP_039139686.1"/>
    </source>
</evidence>
<feature type="transmembrane region" description="Helical" evidence="1">
    <location>
        <begin position="473"/>
        <end position="500"/>
    </location>
</feature>
<dbReference type="PANTHER" id="PTHR31170">
    <property type="entry name" value="BNAC04G53230D PROTEIN"/>
    <property type="match status" value="1"/>
</dbReference>
<protein>
    <submittedName>
        <fullName evidence="3">UPF0481 protein At3g47200-like</fullName>
    </submittedName>
</protein>
<organism evidence="2 3">
    <name type="scientific">Dioscorea cayennensis subsp. rotundata</name>
    <name type="common">White Guinea yam</name>
    <name type="synonym">Dioscorea rotundata</name>
    <dbReference type="NCBI Taxonomy" id="55577"/>
    <lineage>
        <taxon>Eukaryota</taxon>
        <taxon>Viridiplantae</taxon>
        <taxon>Streptophyta</taxon>
        <taxon>Embryophyta</taxon>
        <taxon>Tracheophyta</taxon>
        <taxon>Spermatophyta</taxon>
        <taxon>Magnoliopsida</taxon>
        <taxon>Liliopsida</taxon>
        <taxon>Dioscoreales</taxon>
        <taxon>Dioscoreaceae</taxon>
        <taxon>Dioscorea</taxon>
    </lineage>
</organism>
<evidence type="ECO:0000313" key="2">
    <source>
        <dbReference type="Proteomes" id="UP001515500"/>
    </source>
</evidence>
<accession>A0AB40CII5</accession>
<dbReference type="RefSeq" id="XP_039139686.1">
    <property type="nucleotide sequence ID" value="XM_039283752.1"/>
</dbReference>
<keyword evidence="1" id="KW-0812">Transmembrane</keyword>
<dbReference type="Pfam" id="PF03140">
    <property type="entry name" value="DUF247"/>
    <property type="match status" value="1"/>
</dbReference>
<keyword evidence="2" id="KW-1185">Reference proteome</keyword>
<dbReference type="Proteomes" id="UP001515500">
    <property type="component" value="Chromosome 15"/>
</dbReference>
<dbReference type="InterPro" id="IPR004158">
    <property type="entry name" value="DUF247_pln"/>
</dbReference>
<dbReference type="GeneID" id="120277011"/>
<reference evidence="3" key="1">
    <citation type="submission" date="2025-08" db="UniProtKB">
        <authorList>
            <consortium name="RefSeq"/>
        </authorList>
    </citation>
    <scope>IDENTIFICATION</scope>
</reference>
<dbReference type="AlphaFoldDB" id="A0AB40CII5"/>
<name>A0AB40CII5_DIOCR</name>
<keyword evidence="1" id="KW-1133">Transmembrane helix</keyword>
<keyword evidence="1" id="KW-0472">Membrane</keyword>
<gene>
    <name evidence="3" type="primary">LOC120277011</name>
</gene>